<dbReference type="Pfam" id="PF01070">
    <property type="entry name" value="FMN_dh"/>
    <property type="match status" value="1"/>
</dbReference>
<dbReference type="Gene3D" id="3.10.120.10">
    <property type="entry name" value="Cytochrome b5-like heme/steroid binding domain"/>
    <property type="match status" value="1"/>
</dbReference>
<evidence type="ECO:0000313" key="10">
    <source>
        <dbReference type="Proteomes" id="UP001498771"/>
    </source>
</evidence>
<dbReference type="Pfam" id="PF00173">
    <property type="entry name" value="Cyt-b5"/>
    <property type="match status" value="1"/>
</dbReference>
<dbReference type="InterPro" id="IPR018506">
    <property type="entry name" value="Cyt_B5_heme-BS"/>
</dbReference>
<evidence type="ECO:0000313" key="9">
    <source>
        <dbReference type="EMBL" id="KAK7203099.1"/>
    </source>
</evidence>
<dbReference type="InterPro" id="IPR000262">
    <property type="entry name" value="FMN-dep_DH"/>
</dbReference>
<dbReference type="GeneID" id="90039016"/>
<protein>
    <submittedName>
        <fullName evidence="9">FMN-dependent dehydrogenase</fullName>
    </submittedName>
</protein>
<dbReference type="Gene3D" id="3.20.20.70">
    <property type="entry name" value="Aldolase class I"/>
    <property type="match status" value="1"/>
</dbReference>
<dbReference type="InterPro" id="IPR037396">
    <property type="entry name" value="FMN_HAD"/>
</dbReference>
<dbReference type="InterPro" id="IPR037458">
    <property type="entry name" value="L-MDH/L-LDH_FMN-bd"/>
</dbReference>
<proteinExistence type="predicted"/>
<dbReference type="InterPro" id="IPR001199">
    <property type="entry name" value="Cyt_B5-like_heme/steroid-bd"/>
</dbReference>
<sequence length="513" mass="54364">MSRSISSSELAAHKSASSCWVVIHGKVYDVTAFLPDHPGGKRSILTRAGKDATADFDAIHPPGTLEEVFKNGEGVVGVASESSDSSDSASVSASASASASASTYTETPADMINIADFEEHASRTLSKKAWAYYFSASDDLYSKNFNHDVFAKVMFRPRIFRDVTKVDTSSSIFGVSTSLPIFVSPAALARLAHPDGEKAIARACGKQGILQMISNNASLKYPDIVTARVSADQPFAFQLYVQNDRARSVQQLKDVVAAGCRAIVLTLDAPTPGKRELDERVGREEARASGIQDEDSSEPLSASSGLGGKQETGGGVGRALFQGTAGDLVWSDLLWLKAQLPDYMKIVLKGLQTVEDVVLAAQQRDPKTGKPLVDGVIISNHGGRAVDGAPAPLMVLEELRLYTPEVFTQLEIYLDGGIRRGTDVVKALCLGATQVGIGRPALFSLAGGFGENGVHRVIQILREEVETAMRLLGATSLDQLGPHYVNTAQLDSIIGPSPAAAAASAAAFTKSKL</sequence>
<feature type="domain" description="FMN hydroxy acid dehydrogenase" evidence="8">
    <location>
        <begin position="106"/>
        <end position="490"/>
    </location>
</feature>
<evidence type="ECO:0000259" key="8">
    <source>
        <dbReference type="PROSITE" id="PS51349"/>
    </source>
</evidence>
<dbReference type="SMART" id="SM01117">
    <property type="entry name" value="Cyt-b5"/>
    <property type="match status" value="1"/>
</dbReference>
<evidence type="ECO:0000256" key="5">
    <source>
        <dbReference type="ARBA" id="ARBA00023004"/>
    </source>
</evidence>
<name>A0ABR1EZS5_9ASCO</name>
<dbReference type="PROSITE" id="PS00191">
    <property type="entry name" value="CYTOCHROME_B5_1"/>
    <property type="match status" value="1"/>
</dbReference>
<organism evidence="9 10">
    <name type="scientific">Myxozyma melibiosi</name>
    <dbReference type="NCBI Taxonomy" id="54550"/>
    <lineage>
        <taxon>Eukaryota</taxon>
        <taxon>Fungi</taxon>
        <taxon>Dikarya</taxon>
        <taxon>Ascomycota</taxon>
        <taxon>Saccharomycotina</taxon>
        <taxon>Lipomycetes</taxon>
        <taxon>Lipomycetales</taxon>
        <taxon>Lipomycetaceae</taxon>
        <taxon>Myxozyma</taxon>
    </lineage>
</organism>
<feature type="domain" description="Cytochrome b5 heme-binding" evidence="7">
    <location>
        <begin position="2"/>
        <end position="80"/>
    </location>
</feature>
<evidence type="ECO:0000256" key="3">
    <source>
        <dbReference type="ARBA" id="ARBA00022723"/>
    </source>
</evidence>
<evidence type="ECO:0000256" key="6">
    <source>
        <dbReference type="SAM" id="MobiDB-lite"/>
    </source>
</evidence>
<dbReference type="RefSeq" id="XP_064766132.1">
    <property type="nucleotide sequence ID" value="XM_064913504.1"/>
</dbReference>
<evidence type="ECO:0000256" key="4">
    <source>
        <dbReference type="ARBA" id="ARBA00023002"/>
    </source>
</evidence>
<comment type="cofactor">
    <cofactor evidence="1">
        <name>FMN</name>
        <dbReference type="ChEBI" id="CHEBI:58210"/>
    </cofactor>
</comment>
<accession>A0ABR1EZS5</accession>
<keyword evidence="10" id="KW-1185">Reference proteome</keyword>
<keyword evidence="2" id="KW-0349">Heme</keyword>
<dbReference type="CDD" id="cd02922">
    <property type="entry name" value="FCB2_FMN"/>
    <property type="match status" value="1"/>
</dbReference>
<dbReference type="PANTHER" id="PTHR10578">
    <property type="entry name" value="S -2-HYDROXY-ACID OXIDASE-RELATED"/>
    <property type="match status" value="1"/>
</dbReference>
<evidence type="ECO:0000259" key="7">
    <source>
        <dbReference type="PROSITE" id="PS50255"/>
    </source>
</evidence>
<evidence type="ECO:0000256" key="1">
    <source>
        <dbReference type="ARBA" id="ARBA00001917"/>
    </source>
</evidence>
<gene>
    <name evidence="9" type="ORF">BZA70DRAFT_283870</name>
</gene>
<dbReference type="PROSITE" id="PS50255">
    <property type="entry name" value="CYTOCHROME_B5_2"/>
    <property type="match status" value="1"/>
</dbReference>
<dbReference type="InterPro" id="IPR013785">
    <property type="entry name" value="Aldolase_TIM"/>
</dbReference>
<feature type="region of interest" description="Disordered" evidence="6">
    <location>
        <begin position="274"/>
        <end position="312"/>
    </location>
</feature>
<keyword evidence="3" id="KW-0479">Metal-binding</keyword>
<dbReference type="SUPFAM" id="SSF51395">
    <property type="entry name" value="FMN-linked oxidoreductases"/>
    <property type="match status" value="1"/>
</dbReference>
<evidence type="ECO:0000256" key="2">
    <source>
        <dbReference type="ARBA" id="ARBA00022617"/>
    </source>
</evidence>
<feature type="compositionally biased region" description="Basic and acidic residues" evidence="6">
    <location>
        <begin position="274"/>
        <end position="287"/>
    </location>
</feature>
<dbReference type="PROSITE" id="PS51349">
    <property type="entry name" value="FMN_HYDROXY_ACID_DH_2"/>
    <property type="match status" value="1"/>
</dbReference>
<dbReference type="SUPFAM" id="SSF55856">
    <property type="entry name" value="Cytochrome b5-like heme/steroid binding domain"/>
    <property type="match status" value="1"/>
</dbReference>
<keyword evidence="4" id="KW-0560">Oxidoreductase</keyword>
<dbReference type="EMBL" id="JBBJBU010000013">
    <property type="protein sequence ID" value="KAK7203099.1"/>
    <property type="molecule type" value="Genomic_DNA"/>
</dbReference>
<dbReference type="InterPro" id="IPR036400">
    <property type="entry name" value="Cyt_B5-like_heme/steroid_sf"/>
</dbReference>
<dbReference type="PRINTS" id="PR00363">
    <property type="entry name" value="CYTOCHROMEB5"/>
</dbReference>
<dbReference type="Proteomes" id="UP001498771">
    <property type="component" value="Unassembled WGS sequence"/>
</dbReference>
<comment type="caution">
    <text evidence="9">The sequence shown here is derived from an EMBL/GenBank/DDBJ whole genome shotgun (WGS) entry which is preliminary data.</text>
</comment>
<reference evidence="9 10" key="1">
    <citation type="submission" date="2024-03" db="EMBL/GenBank/DDBJ databases">
        <title>Genome-scale model development and genomic sequencing of the oleaginous clade Lipomyces.</title>
        <authorList>
            <consortium name="Lawrence Berkeley National Laboratory"/>
            <person name="Czajka J.J."/>
            <person name="Han Y."/>
            <person name="Kim J."/>
            <person name="Mondo S.J."/>
            <person name="Hofstad B.A."/>
            <person name="Robles A."/>
            <person name="Haridas S."/>
            <person name="Riley R."/>
            <person name="LaButti K."/>
            <person name="Pangilinan J."/>
            <person name="Andreopoulos W."/>
            <person name="Lipzen A."/>
            <person name="Yan J."/>
            <person name="Wang M."/>
            <person name="Ng V."/>
            <person name="Grigoriev I.V."/>
            <person name="Spatafora J.W."/>
            <person name="Magnuson J.K."/>
            <person name="Baker S.E."/>
            <person name="Pomraning K.R."/>
        </authorList>
    </citation>
    <scope>NUCLEOTIDE SEQUENCE [LARGE SCALE GENOMIC DNA]</scope>
    <source>
        <strain evidence="9 10">Phaff 52-87</strain>
    </source>
</reference>
<dbReference type="PANTHER" id="PTHR10578:SF82">
    <property type="entry name" value="CYTOCHROME B2, PUTATIVE (AFU_ORTHOLOGUE AFUA_1G07200)-RELATED"/>
    <property type="match status" value="1"/>
</dbReference>
<keyword evidence="5" id="KW-0408">Iron</keyword>